<dbReference type="EMBL" id="CAEZWH010000139">
    <property type="protein sequence ID" value="CAB4656223.1"/>
    <property type="molecule type" value="Genomic_DNA"/>
</dbReference>
<dbReference type="AlphaFoldDB" id="A0A6J6L654"/>
<dbReference type="GO" id="GO:0000908">
    <property type="term" value="F:taurine dioxygenase activity"/>
    <property type="evidence" value="ECO:0007669"/>
    <property type="project" value="TreeGrafter"/>
</dbReference>
<dbReference type="Gene3D" id="3.60.130.10">
    <property type="entry name" value="Clavaminate synthase-like"/>
    <property type="match status" value="1"/>
</dbReference>
<dbReference type="PANTHER" id="PTHR30468">
    <property type="entry name" value="ALPHA-KETOGLUTARATE-DEPENDENT SULFONATE DIOXYGENASE"/>
    <property type="match status" value="1"/>
</dbReference>
<dbReference type="InterPro" id="IPR051323">
    <property type="entry name" value="AtsK-like"/>
</dbReference>
<evidence type="ECO:0000256" key="4">
    <source>
        <dbReference type="ARBA" id="ARBA00022964"/>
    </source>
</evidence>
<organism evidence="8">
    <name type="scientific">freshwater metagenome</name>
    <dbReference type="NCBI Taxonomy" id="449393"/>
    <lineage>
        <taxon>unclassified sequences</taxon>
        <taxon>metagenomes</taxon>
        <taxon>ecological metagenomes</taxon>
    </lineage>
</organism>
<evidence type="ECO:0000256" key="5">
    <source>
        <dbReference type="ARBA" id="ARBA00023002"/>
    </source>
</evidence>
<dbReference type="InterPro" id="IPR003819">
    <property type="entry name" value="TauD/TfdA-like"/>
</dbReference>
<dbReference type="NCBIfam" id="NF007104">
    <property type="entry name" value="PRK09553.1"/>
    <property type="match status" value="1"/>
</dbReference>
<evidence type="ECO:0000313" key="8">
    <source>
        <dbReference type="EMBL" id="CAB4656223.1"/>
    </source>
</evidence>
<dbReference type="InterPro" id="IPR042098">
    <property type="entry name" value="TauD-like_sf"/>
</dbReference>
<dbReference type="PANTHER" id="PTHR30468:SF1">
    <property type="entry name" value="ALPHA-KETOGLUTARATE-DEPENDENT SULFONATE DIOXYGENASE"/>
    <property type="match status" value="1"/>
</dbReference>
<evidence type="ECO:0000259" key="7">
    <source>
        <dbReference type="Pfam" id="PF02668"/>
    </source>
</evidence>
<evidence type="ECO:0000256" key="3">
    <source>
        <dbReference type="ARBA" id="ARBA00022723"/>
    </source>
</evidence>
<dbReference type="GO" id="GO:0046872">
    <property type="term" value="F:metal ion binding"/>
    <property type="evidence" value="ECO:0007669"/>
    <property type="project" value="UniProtKB-KW"/>
</dbReference>
<feature type="domain" description="TauD/TfdA-like" evidence="7">
    <location>
        <begin position="12"/>
        <end position="268"/>
    </location>
</feature>
<protein>
    <submittedName>
        <fullName evidence="8">Unannotated protein</fullName>
    </submittedName>
</protein>
<gene>
    <name evidence="8" type="ORF">UFOPK2195_00753</name>
</gene>
<accession>A0A6J6L654</accession>
<dbReference type="GO" id="GO:0006790">
    <property type="term" value="P:sulfur compound metabolic process"/>
    <property type="evidence" value="ECO:0007669"/>
    <property type="project" value="TreeGrafter"/>
</dbReference>
<keyword evidence="6" id="KW-0408">Iron</keyword>
<evidence type="ECO:0000256" key="2">
    <source>
        <dbReference type="ARBA" id="ARBA00005896"/>
    </source>
</evidence>
<dbReference type="SUPFAM" id="SSF51197">
    <property type="entry name" value="Clavaminate synthase-like"/>
    <property type="match status" value="1"/>
</dbReference>
<dbReference type="GO" id="GO:0005737">
    <property type="term" value="C:cytoplasm"/>
    <property type="evidence" value="ECO:0007669"/>
    <property type="project" value="TreeGrafter"/>
</dbReference>
<comment type="cofactor">
    <cofactor evidence="1">
        <name>Fe(2+)</name>
        <dbReference type="ChEBI" id="CHEBI:29033"/>
    </cofactor>
</comment>
<name>A0A6J6L654_9ZZZZ</name>
<keyword evidence="4" id="KW-0223">Dioxygenase</keyword>
<dbReference type="Pfam" id="PF02668">
    <property type="entry name" value="TauD"/>
    <property type="match status" value="1"/>
</dbReference>
<evidence type="ECO:0000256" key="6">
    <source>
        <dbReference type="ARBA" id="ARBA00023004"/>
    </source>
</evidence>
<evidence type="ECO:0000256" key="1">
    <source>
        <dbReference type="ARBA" id="ARBA00001954"/>
    </source>
</evidence>
<keyword evidence="5" id="KW-0560">Oxidoreductase</keyword>
<dbReference type="FunFam" id="3.60.130.10:FF:000002">
    <property type="entry name" value="Alpha-ketoglutarate-dependent taurine dioxygenase"/>
    <property type="match status" value="1"/>
</dbReference>
<comment type="similarity">
    <text evidence="2">Belongs to the TfdA dioxygenase family.</text>
</comment>
<sequence length="282" mass="31918">MKVSRISPALGGLVSGVDLCQPVSDDLRDEISANLVEHQVLFFENQPLTPAQHRDLAKRFGELHVHPIYPNTGDVKEIIVLDTNDKNPPDSDEWHTDVTFIEQPPLGALLSARVLPPFGGDTLWASGIAAYEALSDSFKDFILTLTAEHDIAASFTIERYGNSPETRKMVESARVKNPPVVHPVVRTHPVSKQRGIFVNYSFTTRIMELSTRESEMVLGFLTSHVSKPEFTVRWKWKQYDLAFWDNRLTQHYATADYMPHRRVMHRATILGDKPFLEKVVAS</sequence>
<reference evidence="8" key="1">
    <citation type="submission" date="2020-05" db="EMBL/GenBank/DDBJ databases">
        <authorList>
            <person name="Chiriac C."/>
            <person name="Salcher M."/>
            <person name="Ghai R."/>
            <person name="Kavagutti S V."/>
        </authorList>
    </citation>
    <scope>NUCLEOTIDE SEQUENCE</scope>
</reference>
<proteinExistence type="inferred from homology"/>
<keyword evidence="3" id="KW-0479">Metal-binding</keyword>